<evidence type="ECO:0008006" key="3">
    <source>
        <dbReference type="Google" id="ProtNLM"/>
    </source>
</evidence>
<protein>
    <recommendedName>
        <fullName evidence="3">p-glycoprotein</fullName>
    </recommendedName>
</protein>
<dbReference type="EMBL" id="JAOPGA020000935">
    <property type="protein sequence ID" value="KAL0483122.1"/>
    <property type="molecule type" value="Genomic_DNA"/>
</dbReference>
<evidence type="ECO:0000313" key="1">
    <source>
        <dbReference type="EMBL" id="KAL0483122.1"/>
    </source>
</evidence>
<sequence length="63" mass="7232">MKGKTSIVIAHRLSTVQECDVIIAMRSGKVIERGTHEELIEKKGMYYKLAKKQMEFGNIQHNN</sequence>
<proteinExistence type="predicted"/>
<accession>A0AAW2Z024</accession>
<organism evidence="1 2">
    <name type="scientific">Acrasis kona</name>
    <dbReference type="NCBI Taxonomy" id="1008807"/>
    <lineage>
        <taxon>Eukaryota</taxon>
        <taxon>Discoba</taxon>
        <taxon>Heterolobosea</taxon>
        <taxon>Tetramitia</taxon>
        <taxon>Eutetramitia</taxon>
        <taxon>Acrasidae</taxon>
        <taxon>Acrasis</taxon>
    </lineage>
</organism>
<dbReference type="GO" id="GO:0090374">
    <property type="term" value="P:oligopeptide export from mitochondrion"/>
    <property type="evidence" value="ECO:0007669"/>
    <property type="project" value="TreeGrafter"/>
</dbReference>
<comment type="caution">
    <text evidence="1">The sequence shown here is derived from an EMBL/GenBank/DDBJ whole genome shotgun (WGS) entry which is preliminary data.</text>
</comment>
<dbReference type="GO" id="GO:0015421">
    <property type="term" value="F:ABC-type oligopeptide transporter activity"/>
    <property type="evidence" value="ECO:0007669"/>
    <property type="project" value="TreeGrafter"/>
</dbReference>
<dbReference type="PANTHER" id="PTHR43394">
    <property type="entry name" value="ATP-DEPENDENT PERMEASE MDL1, MITOCHONDRIAL"/>
    <property type="match status" value="1"/>
</dbReference>
<evidence type="ECO:0000313" key="2">
    <source>
        <dbReference type="Proteomes" id="UP001431209"/>
    </source>
</evidence>
<dbReference type="Gene3D" id="3.40.50.300">
    <property type="entry name" value="P-loop containing nucleotide triphosphate hydrolases"/>
    <property type="match status" value="1"/>
</dbReference>
<keyword evidence="2" id="KW-1185">Reference proteome</keyword>
<dbReference type="PANTHER" id="PTHR43394:SF1">
    <property type="entry name" value="ATP-BINDING CASSETTE SUB-FAMILY B MEMBER 10, MITOCHONDRIAL"/>
    <property type="match status" value="1"/>
</dbReference>
<dbReference type="InterPro" id="IPR027417">
    <property type="entry name" value="P-loop_NTPase"/>
</dbReference>
<dbReference type="InterPro" id="IPR039421">
    <property type="entry name" value="Type_1_exporter"/>
</dbReference>
<dbReference type="AlphaFoldDB" id="A0AAW2Z024"/>
<gene>
    <name evidence="1" type="ORF">AKO1_015108</name>
</gene>
<dbReference type="GO" id="GO:0005743">
    <property type="term" value="C:mitochondrial inner membrane"/>
    <property type="evidence" value="ECO:0007669"/>
    <property type="project" value="TreeGrafter"/>
</dbReference>
<name>A0AAW2Z024_9EUKA</name>
<reference evidence="1 2" key="1">
    <citation type="submission" date="2024-03" db="EMBL/GenBank/DDBJ databases">
        <title>The Acrasis kona genome and developmental transcriptomes reveal deep origins of eukaryotic multicellular pathways.</title>
        <authorList>
            <person name="Sheikh S."/>
            <person name="Fu C.-J."/>
            <person name="Brown M.W."/>
            <person name="Baldauf S.L."/>
        </authorList>
    </citation>
    <scope>NUCLEOTIDE SEQUENCE [LARGE SCALE GENOMIC DNA]</scope>
    <source>
        <strain evidence="1 2">ATCC MYA-3509</strain>
    </source>
</reference>
<dbReference type="SUPFAM" id="SSF52540">
    <property type="entry name" value="P-loop containing nucleoside triphosphate hydrolases"/>
    <property type="match status" value="1"/>
</dbReference>
<dbReference type="Proteomes" id="UP001431209">
    <property type="component" value="Unassembled WGS sequence"/>
</dbReference>